<name>A0A7J8TF37_GOSDV</name>
<evidence type="ECO:0000313" key="1">
    <source>
        <dbReference type="EMBL" id="MBA0636760.1"/>
    </source>
</evidence>
<sequence>EGVSEEEARDHIKDLICDSWKKLNKLVAHSSLPTGFAESALAMISSLSKIYKYRYDDIMRDLY</sequence>
<dbReference type="Gene3D" id="1.10.600.10">
    <property type="entry name" value="Farnesyl Diphosphate Synthase"/>
    <property type="match status" value="1"/>
</dbReference>
<accession>A0A7J8TF37</accession>
<feature type="non-terminal residue" evidence="1">
    <location>
        <position position="63"/>
    </location>
</feature>
<dbReference type="Proteomes" id="UP000593561">
    <property type="component" value="Unassembled WGS sequence"/>
</dbReference>
<evidence type="ECO:0000313" key="2">
    <source>
        <dbReference type="Proteomes" id="UP000593561"/>
    </source>
</evidence>
<dbReference type="InterPro" id="IPR008949">
    <property type="entry name" value="Isoprenoid_synthase_dom_sf"/>
</dbReference>
<reference evidence="1 2" key="1">
    <citation type="journal article" date="2019" name="Genome Biol. Evol.">
        <title>Insights into the evolution of the New World diploid cottons (Gossypium, subgenus Houzingenia) based on genome sequencing.</title>
        <authorList>
            <person name="Grover C.E."/>
            <person name="Arick M.A. 2nd"/>
            <person name="Thrash A."/>
            <person name="Conover J.L."/>
            <person name="Sanders W.S."/>
            <person name="Peterson D.G."/>
            <person name="Frelichowski J.E."/>
            <person name="Scheffler J.A."/>
            <person name="Scheffler B.E."/>
            <person name="Wendel J.F."/>
        </authorList>
    </citation>
    <scope>NUCLEOTIDE SEQUENCE [LARGE SCALE GENOMIC DNA]</scope>
    <source>
        <strain evidence="1">27</strain>
        <tissue evidence="1">Leaf</tissue>
    </source>
</reference>
<keyword evidence="2" id="KW-1185">Reference proteome</keyword>
<dbReference type="AlphaFoldDB" id="A0A7J8TF37"/>
<protein>
    <recommendedName>
        <fullName evidence="3">Terpene synthase metal-binding domain-containing protein</fullName>
    </recommendedName>
</protein>
<proteinExistence type="predicted"/>
<organism evidence="1 2">
    <name type="scientific">Gossypium davidsonii</name>
    <name type="common">Davidson's cotton</name>
    <name type="synonym">Gossypium klotzschianum subsp. davidsonii</name>
    <dbReference type="NCBI Taxonomy" id="34287"/>
    <lineage>
        <taxon>Eukaryota</taxon>
        <taxon>Viridiplantae</taxon>
        <taxon>Streptophyta</taxon>
        <taxon>Embryophyta</taxon>
        <taxon>Tracheophyta</taxon>
        <taxon>Spermatophyta</taxon>
        <taxon>Magnoliopsida</taxon>
        <taxon>eudicotyledons</taxon>
        <taxon>Gunneridae</taxon>
        <taxon>Pentapetalae</taxon>
        <taxon>rosids</taxon>
        <taxon>malvids</taxon>
        <taxon>Malvales</taxon>
        <taxon>Malvaceae</taxon>
        <taxon>Malvoideae</taxon>
        <taxon>Gossypium</taxon>
    </lineage>
</organism>
<gene>
    <name evidence="1" type="ORF">Godav_029367</name>
</gene>
<evidence type="ECO:0008006" key="3">
    <source>
        <dbReference type="Google" id="ProtNLM"/>
    </source>
</evidence>
<dbReference type="SUPFAM" id="SSF48576">
    <property type="entry name" value="Terpenoid synthases"/>
    <property type="match status" value="1"/>
</dbReference>
<comment type="caution">
    <text evidence="1">The sequence shown here is derived from an EMBL/GenBank/DDBJ whole genome shotgun (WGS) entry which is preliminary data.</text>
</comment>
<dbReference type="EMBL" id="JABFAC010247117">
    <property type="protein sequence ID" value="MBA0636760.1"/>
    <property type="molecule type" value="Genomic_DNA"/>
</dbReference>